<organism evidence="2 3">
    <name type="scientific">Cucumis sativus</name>
    <name type="common">Cucumber</name>
    <dbReference type="NCBI Taxonomy" id="3659"/>
    <lineage>
        <taxon>Eukaryota</taxon>
        <taxon>Viridiplantae</taxon>
        <taxon>Streptophyta</taxon>
        <taxon>Embryophyta</taxon>
        <taxon>Tracheophyta</taxon>
        <taxon>Spermatophyta</taxon>
        <taxon>Magnoliopsida</taxon>
        <taxon>eudicotyledons</taxon>
        <taxon>Gunneridae</taxon>
        <taxon>Pentapetalae</taxon>
        <taxon>rosids</taxon>
        <taxon>fabids</taxon>
        <taxon>Cucurbitales</taxon>
        <taxon>Cucurbitaceae</taxon>
        <taxon>Benincaseae</taxon>
        <taxon>Cucumis</taxon>
    </lineage>
</organism>
<evidence type="ECO:0000313" key="3">
    <source>
        <dbReference type="Proteomes" id="UP000029981"/>
    </source>
</evidence>
<dbReference type="Proteomes" id="UP000029981">
    <property type="component" value="Chromosome 2"/>
</dbReference>
<reference evidence="2 3" key="4">
    <citation type="journal article" date="2011" name="BMC Genomics">
        <title>RNA-Seq improves annotation of protein-coding genes in the cucumber genome.</title>
        <authorList>
            <person name="Li Z."/>
            <person name="Zhang Z."/>
            <person name="Yan P."/>
            <person name="Huang S."/>
            <person name="Fei Z."/>
            <person name="Lin K."/>
        </authorList>
    </citation>
    <scope>NUCLEOTIDE SEQUENCE [LARGE SCALE GENOMIC DNA]</scope>
    <source>
        <strain evidence="3">cv. 9930</strain>
    </source>
</reference>
<sequence>MELSLKSVKKRFCQKSESFSELISLKLIGCEDDDIVCLPLEMSEVLYNIEEFIIEDARKLIQVFETEELSRSNNNDVQRCARLKKLTLWNLPKLMHVWKESSEVTTISFDSLEKVEEVDIMESSKAYACVERK</sequence>
<reference evidence="2 3" key="3">
    <citation type="journal article" date="2010" name="BMC Genomics">
        <title>Transcriptome sequencing and comparative analysis of cucumber flowers with different sex types.</title>
        <authorList>
            <person name="Guo S."/>
            <person name="Zheng Y."/>
            <person name="Joung J.G."/>
            <person name="Liu S."/>
            <person name="Zhang Z."/>
            <person name="Crasta O.R."/>
            <person name="Sobral B.W."/>
            <person name="Xu Y."/>
            <person name="Huang S."/>
            <person name="Fei Z."/>
        </authorList>
    </citation>
    <scope>NUCLEOTIDE SEQUENCE [LARGE SCALE GENOMIC DNA]</scope>
    <source>
        <strain evidence="3">cv. 9930</strain>
    </source>
</reference>
<reference evidence="2 3" key="1">
    <citation type="journal article" date="2009" name="Nat. Genet.">
        <title>The genome of the cucumber, Cucumis sativus L.</title>
        <authorList>
            <person name="Huang S."/>
            <person name="Li R."/>
            <person name="Zhang Z."/>
            <person name="Li L."/>
            <person name="Gu X."/>
            <person name="Fan W."/>
            <person name="Lucas W.J."/>
            <person name="Wang X."/>
            <person name="Xie B."/>
            <person name="Ni P."/>
            <person name="Ren Y."/>
            <person name="Zhu H."/>
            <person name="Li J."/>
            <person name="Lin K."/>
            <person name="Jin W."/>
            <person name="Fei Z."/>
            <person name="Li G."/>
            <person name="Staub J."/>
            <person name="Kilian A."/>
            <person name="van der Vossen E.A."/>
            <person name="Wu Y."/>
            <person name="Guo J."/>
            <person name="He J."/>
            <person name="Jia Z."/>
            <person name="Ren Y."/>
            <person name="Tian G."/>
            <person name="Lu Y."/>
            <person name="Ruan J."/>
            <person name="Qian W."/>
            <person name="Wang M."/>
            <person name="Huang Q."/>
            <person name="Li B."/>
            <person name="Xuan Z."/>
            <person name="Cao J."/>
            <person name="Asan"/>
            <person name="Wu Z."/>
            <person name="Zhang J."/>
            <person name="Cai Q."/>
            <person name="Bai Y."/>
            <person name="Zhao B."/>
            <person name="Han Y."/>
            <person name="Li Y."/>
            <person name="Li X."/>
            <person name="Wang S."/>
            <person name="Shi Q."/>
            <person name="Liu S."/>
            <person name="Cho W.K."/>
            <person name="Kim J.Y."/>
            <person name="Xu Y."/>
            <person name="Heller-Uszynska K."/>
            <person name="Miao H."/>
            <person name="Cheng Z."/>
            <person name="Zhang S."/>
            <person name="Wu J."/>
            <person name="Yang Y."/>
            <person name="Kang H."/>
            <person name="Li M."/>
            <person name="Liang H."/>
            <person name="Ren X."/>
            <person name="Shi Z."/>
            <person name="Wen M."/>
            <person name="Jian M."/>
            <person name="Yang H."/>
            <person name="Zhang G."/>
            <person name="Yang Z."/>
            <person name="Chen R."/>
            <person name="Liu S."/>
            <person name="Li J."/>
            <person name="Ma L."/>
            <person name="Liu H."/>
            <person name="Zhou Y."/>
            <person name="Zhao J."/>
            <person name="Fang X."/>
            <person name="Li G."/>
            <person name="Fang L."/>
            <person name="Li Y."/>
            <person name="Liu D."/>
            <person name="Zheng H."/>
            <person name="Zhang Y."/>
            <person name="Qin N."/>
            <person name="Li Z."/>
            <person name="Yang G."/>
            <person name="Yang S."/>
            <person name="Bolund L."/>
            <person name="Kristiansen K."/>
            <person name="Zheng H."/>
            <person name="Li S."/>
            <person name="Zhang X."/>
            <person name="Yang H."/>
            <person name="Wang J."/>
            <person name="Sun R."/>
            <person name="Zhang B."/>
            <person name="Jiang S."/>
            <person name="Wang J."/>
            <person name="Du Y."/>
            <person name="Li S."/>
        </authorList>
    </citation>
    <scope>NUCLEOTIDE SEQUENCE [LARGE SCALE GENOMIC DNA]</scope>
    <source>
        <strain evidence="3">cv. 9930</strain>
    </source>
</reference>
<dbReference type="Gramene" id="KGN63359">
    <property type="protein sequence ID" value="KGN63359"/>
    <property type="gene ID" value="Csa_2G432270"/>
</dbReference>
<proteinExistence type="predicted"/>
<keyword evidence="3" id="KW-1185">Reference proteome</keyword>
<reference evidence="2 3" key="2">
    <citation type="journal article" date="2009" name="PLoS ONE">
        <title>An integrated genetic and cytogenetic map of the cucumber genome.</title>
        <authorList>
            <person name="Ren Y."/>
            <person name="Zhang Z."/>
            <person name="Liu J."/>
            <person name="Staub J.E."/>
            <person name="Han Y."/>
            <person name="Cheng Z."/>
            <person name="Li X."/>
            <person name="Lu J."/>
            <person name="Miao H."/>
            <person name="Kang H."/>
            <person name="Xie B."/>
            <person name="Gu X."/>
            <person name="Wang X."/>
            <person name="Du Y."/>
            <person name="Jin W."/>
            <person name="Huang S."/>
        </authorList>
    </citation>
    <scope>NUCLEOTIDE SEQUENCE [LARGE SCALE GENOMIC DNA]</scope>
    <source>
        <strain evidence="3">cv. 9930</strain>
    </source>
</reference>
<dbReference type="EMBL" id="CM002923">
    <property type="protein sequence ID" value="KGN63359.1"/>
    <property type="molecule type" value="Genomic_DNA"/>
</dbReference>
<protein>
    <recommendedName>
        <fullName evidence="1">Disease resistance protein At4g27190-like leucine-rich repeats domain-containing protein</fullName>
    </recommendedName>
</protein>
<gene>
    <name evidence="2" type="ORF">Csa_2G432270</name>
</gene>
<evidence type="ECO:0000259" key="1">
    <source>
        <dbReference type="Pfam" id="PF23247"/>
    </source>
</evidence>
<dbReference type="AlphaFoldDB" id="A0A0A0LQT7"/>
<dbReference type="InterPro" id="IPR057135">
    <property type="entry name" value="At4g27190-like_LRR"/>
</dbReference>
<evidence type="ECO:0000313" key="2">
    <source>
        <dbReference type="EMBL" id="KGN63359.1"/>
    </source>
</evidence>
<name>A0A0A0LQT7_CUCSA</name>
<dbReference type="Pfam" id="PF23247">
    <property type="entry name" value="LRR_RPS2"/>
    <property type="match status" value="1"/>
</dbReference>
<feature type="domain" description="Disease resistance protein At4g27190-like leucine-rich repeats" evidence="1">
    <location>
        <begin position="10"/>
        <end position="116"/>
    </location>
</feature>
<accession>A0A0A0LQT7</accession>